<reference evidence="2" key="1">
    <citation type="submission" date="2024-01" db="EMBL/GenBank/DDBJ databases">
        <authorList>
            <person name="Webb A."/>
        </authorList>
    </citation>
    <scope>NUCLEOTIDE SEQUENCE</scope>
    <source>
        <strain evidence="2">Pm1</strain>
    </source>
</reference>
<sequence>MFRVASCSLDIPRQLARSIVSPRSPFVALLSSKVPLTSLNNAAVQADLDLNGTLEELAASHFSAASAFPELSSVEDTLLSEAVLRTKTHAPVMDAHSKAEEELMAEMQQHFCESSDFPENTPAEEEATLRLRT</sequence>
<name>A0AAV1TQD9_9STRA</name>
<evidence type="ECO:0000256" key="1">
    <source>
        <dbReference type="SAM" id="MobiDB-lite"/>
    </source>
</evidence>
<protein>
    <submittedName>
        <fullName evidence="2">Uncharacterized protein</fullName>
    </submittedName>
</protein>
<feature type="region of interest" description="Disordered" evidence="1">
    <location>
        <begin position="113"/>
        <end position="133"/>
    </location>
</feature>
<gene>
    <name evidence="3" type="ORF">PM001_LOCUS17269</name>
    <name evidence="2" type="ORF">PM001_LOCUS8369</name>
</gene>
<evidence type="ECO:0000313" key="2">
    <source>
        <dbReference type="EMBL" id="CAK7923219.1"/>
    </source>
</evidence>
<dbReference type="EMBL" id="CAKLBY020000188">
    <property type="protein sequence ID" value="CAK7932119.1"/>
    <property type="molecule type" value="Genomic_DNA"/>
</dbReference>
<organism evidence="2 4">
    <name type="scientific">Peronospora matthiolae</name>
    <dbReference type="NCBI Taxonomy" id="2874970"/>
    <lineage>
        <taxon>Eukaryota</taxon>
        <taxon>Sar</taxon>
        <taxon>Stramenopiles</taxon>
        <taxon>Oomycota</taxon>
        <taxon>Peronosporomycetes</taxon>
        <taxon>Peronosporales</taxon>
        <taxon>Peronosporaceae</taxon>
        <taxon>Peronospora</taxon>
    </lineage>
</organism>
<comment type="caution">
    <text evidence="2">The sequence shown here is derived from an EMBL/GenBank/DDBJ whole genome shotgun (WGS) entry which is preliminary data.</text>
</comment>
<evidence type="ECO:0000313" key="4">
    <source>
        <dbReference type="Proteomes" id="UP001162060"/>
    </source>
</evidence>
<dbReference type="Proteomes" id="UP001162060">
    <property type="component" value="Unassembled WGS sequence"/>
</dbReference>
<proteinExistence type="predicted"/>
<accession>A0AAV1TQD9</accession>
<evidence type="ECO:0000313" key="3">
    <source>
        <dbReference type="EMBL" id="CAK7932119.1"/>
    </source>
</evidence>
<dbReference type="EMBL" id="CAKLBY020000067">
    <property type="protein sequence ID" value="CAK7923219.1"/>
    <property type="molecule type" value="Genomic_DNA"/>
</dbReference>
<dbReference type="AlphaFoldDB" id="A0AAV1TQD9"/>